<comment type="caution">
    <text evidence="1">The sequence shown here is derived from an EMBL/GenBank/DDBJ whole genome shotgun (WGS) entry which is preliminary data.</text>
</comment>
<dbReference type="Proteomes" id="UP000729402">
    <property type="component" value="Unassembled WGS sequence"/>
</dbReference>
<reference evidence="1" key="1">
    <citation type="journal article" date="2021" name="bioRxiv">
        <title>Whole Genome Assembly and Annotation of Northern Wild Rice, Zizania palustris L., Supports a Whole Genome Duplication in the Zizania Genus.</title>
        <authorList>
            <person name="Haas M."/>
            <person name="Kono T."/>
            <person name="Macchietto M."/>
            <person name="Millas R."/>
            <person name="McGilp L."/>
            <person name="Shao M."/>
            <person name="Duquette J."/>
            <person name="Hirsch C.N."/>
            <person name="Kimball J."/>
        </authorList>
    </citation>
    <scope>NUCLEOTIDE SEQUENCE</scope>
    <source>
        <tissue evidence="1">Fresh leaf tissue</tissue>
    </source>
</reference>
<organism evidence="1 2">
    <name type="scientific">Zizania palustris</name>
    <name type="common">Northern wild rice</name>
    <dbReference type="NCBI Taxonomy" id="103762"/>
    <lineage>
        <taxon>Eukaryota</taxon>
        <taxon>Viridiplantae</taxon>
        <taxon>Streptophyta</taxon>
        <taxon>Embryophyta</taxon>
        <taxon>Tracheophyta</taxon>
        <taxon>Spermatophyta</taxon>
        <taxon>Magnoliopsida</taxon>
        <taxon>Liliopsida</taxon>
        <taxon>Poales</taxon>
        <taxon>Poaceae</taxon>
        <taxon>BOP clade</taxon>
        <taxon>Oryzoideae</taxon>
        <taxon>Oryzeae</taxon>
        <taxon>Zizaniinae</taxon>
        <taxon>Zizania</taxon>
    </lineage>
</organism>
<name>A0A8J5VJW7_ZIZPA</name>
<keyword evidence="2" id="KW-1185">Reference proteome</keyword>
<accession>A0A8J5VJW7</accession>
<sequence length="76" mass="8526">MLGLGSRARAARPVKRNNATRCCECEAHVCRACAARTRDWPAWAAWRPAAACRLLLSRPHARPHPARRRLSLSLAR</sequence>
<evidence type="ECO:0000313" key="2">
    <source>
        <dbReference type="Proteomes" id="UP000729402"/>
    </source>
</evidence>
<proteinExistence type="predicted"/>
<dbReference type="AlphaFoldDB" id="A0A8J5VJW7"/>
<dbReference type="EMBL" id="JAAALK010000286">
    <property type="protein sequence ID" value="KAG8062716.1"/>
    <property type="molecule type" value="Genomic_DNA"/>
</dbReference>
<gene>
    <name evidence="1" type="ORF">GUJ93_ZPchr0003g17918</name>
</gene>
<reference evidence="1" key="2">
    <citation type="submission" date="2021-02" db="EMBL/GenBank/DDBJ databases">
        <authorList>
            <person name="Kimball J.A."/>
            <person name="Haas M.W."/>
            <person name="Macchietto M."/>
            <person name="Kono T."/>
            <person name="Duquette J."/>
            <person name="Shao M."/>
        </authorList>
    </citation>
    <scope>NUCLEOTIDE SEQUENCE</scope>
    <source>
        <tissue evidence="1">Fresh leaf tissue</tissue>
    </source>
</reference>
<protein>
    <submittedName>
        <fullName evidence="1">Uncharacterized protein</fullName>
    </submittedName>
</protein>
<evidence type="ECO:0000313" key="1">
    <source>
        <dbReference type="EMBL" id="KAG8062716.1"/>
    </source>
</evidence>